<dbReference type="AlphaFoldDB" id="A0A9N8VVR4"/>
<feature type="region of interest" description="Disordered" evidence="1">
    <location>
        <begin position="558"/>
        <end position="579"/>
    </location>
</feature>
<name>A0A9N8VVR4_9GLOM</name>
<feature type="compositionally biased region" description="Basic and acidic residues" evidence="1">
    <location>
        <begin position="8"/>
        <end position="25"/>
    </location>
</feature>
<gene>
    <name evidence="3" type="ORF">RFULGI_LOCUS901</name>
</gene>
<protein>
    <submittedName>
        <fullName evidence="3">5841_t:CDS:1</fullName>
    </submittedName>
</protein>
<accession>A0A9N8VVR4</accession>
<feature type="region of interest" description="Disordered" evidence="1">
    <location>
        <begin position="1"/>
        <end position="25"/>
    </location>
</feature>
<dbReference type="PANTHER" id="PTHR31138">
    <property type="entry name" value="CHROMOSOME 19, WHOLE GENOME SHOTGUN SEQUENCE"/>
    <property type="match status" value="1"/>
</dbReference>
<feature type="domain" description="HAM1-like N-terminal" evidence="2">
    <location>
        <begin position="208"/>
        <end position="521"/>
    </location>
</feature>
<organism evidence="3 4">
    <name type="scientific">Racocetra fulgida</name>
    <dbReference type="NCBI Taxonomy" id="60492"/>
    <lineage>
        <taxon>Eukaryota</taxon>
        <taxon>Fungi</taxon>
        <taxon>Fungi incertae sedis</taxon>
        <taxon>Mucoromycota</taxon>
        <taxon>Glomeromycotina</taxon>
        <taxon>Glomeromycetes</taxon>
        <taxon>Diversisporales</taxon>
        <taxon>Gigasporaceae</taxon>
        <taxon>Racocetra</taxon>
    </lineage>
</organism>
<feature type="non-terminal residue" evidence="3">
    <location>
        <position position="592"/>
    </location>
</feature>
<dbReference type="InterPro" id="IPR045967">
    <property type="entry name" value="HAM1-like_N"/>
</dbReference>
<proteinExistence type="predicted"/>
<evidence type="ECO:0000313" key="4">
    <source>
        <dbReference type="Proteomes" id="UP000789396"/>
    </source>
</evidence>
<evidence type="ECO:0000259" key="2">
    <source>
        <dbReference type="Pfam" id="PF19343"/>
    </source>
</evidence>
<dbReference type="EMBL" id="CAJVPZ010000460">
    <property type="protein sequence ID" value="CAG8466015.1"/>
    <property type="molecule type" value="Genomic_DNA"/>
</dbReference>
<comment type="caution">
    <text evidence="3">The sequence shown here is derived from an EMBL/GenBank/DDBJ whole genome shotgun (WGS) entry which is preliminary data.</text>
</comment>
<reference evidence="3" key="1">
    <citation type="submission" date="2021-06" db="EMBL/GenBank/DDBJ databases">
        <authorList>
            <person name="Kallberg Y."/>
            <person name="Tangrot J."/>
            <person name="Rosling A."/>
        </authorList>
    </citation>
    <scope>NUCLEOTIDE SEQUENCE</scope>
    <source>
        <strain evidence="3">IN212</strain>
    </source>
</reference>
<sequence length="592" mass="67636">MSNKKLPSKNDPERTTAEQEALKTAERATQFTEALKEGRLPTTEQITTTIDSIHDNDTFHESARGMSPLGKKVLANTEKFLESTKNLLAEKNAGDELQNTVYYGNKAAREISVDEHIAACEPSVKEIWQKTLLVINEKSQIPQLLISNPEFRKLVNDINCVFQEALSVTVPGNEEVNVETPTTDDEKSPQEISQHVKRQTRESVYPVAKAGAGIVGPQIREFGEGKKSLQEAAGEGMRSLATSLKNRVTSYNLSPERRERIITRFKNLIFETQKRPEYQEALTDIIGVISRISEYTQEVVNQASETAKSTNQQVPSLKIAQQNAKELLENFANHRSLDDLIAALKNMGTQIKQDEELRHYLKELQHFVLSSLRDHEFVQRTDYNEHGSRLIENGRRILLENYRETTQKIAEEAAAFNDGLQEDRTTRQWTHDLECLVRDIFLDDKGRPTIKFELIKDFRKILSIVAEKLRFIPLPKLEKYYEYSFDNIVLHVSDIIPKHLHISLTSDINMERESEDVVQNTARLKRQVENVITEHMKKAVAFIQDKIARVQTQVIEGQQQAQQSAAKQTTSPVSEEKLKAREVWRSEAFTSK</sequence>
<keyword evidence="4" id="KW-1185">Reference proteome</keyword>
<dbReference type="Proteomes" id="UP000789396">
    <property type="component" value="Unassembled WGS sequence"/>
</dbReference>
<dbReference type="PANTHER" id="PTHR31138:SF1">
    <property type="entry name" value="PDZ DOMAIN-CONTAINING PROTEIN"/>
    <property type="match status" value="1"/>
</dbReference>
<feature type="region of interest" description="Disordered" evidence="1">
    <location>
        <begin position="175"/>
        <end position="199"/>
    </location>
</feature>
<feature type="domain" description="HAM1-like N-terminal" evidence="2">
    <location>
        <begin position="29"/>
        <end position="166"/>
    </location>
</feature>
<evidence type="ECO:0000256" key="1">
    <source>
        <dbReference type="SAM" id="MobiDB-lite"/>
    </source>
</evidence>
<dbReference type="Pfam" id="PF19343">
    <property type="entry name" value="HAM1_N"/>
    <property type="match status" value="2"/>
</dbReference>
<evidence type="ECO:0000313" key="3">
    <source>
        <dbReference type="EMBL" id="CAG8466015.1"/>
    </source>
</evidence>
<feature type="compositionally biased region" description="Low complexity" evidence="1">
    <location>
        <begin position="558"/>
        <end position="570"/>
    </location>
</feature>
<dbReference type="OrthoDB" id="19394at2759"/>